<proteinExistence type="predicted"/>
<reference evidence="1 2" key="1">
    <citation type="submission" date="2020-12" db="EMBL/GenBank/DDBJ databases">
        <title>Genome sequence of clinical Mycobacterium intracellulare strains.</title>
        <authorList>
            <person name="Tateishi Y."/>
            <person name="Matsumoto S."/>
            <person name="Fukushima Y."/>
            <person name="Nakajima C."/>
            <person name="Suzuki Y."/>
        </authorList>
    </citation>
    <scope>NUCLEOTIDE SEQUENCE [LARGE SCALE GENOMIC DNA]</scope>
    <source>
        <strain evidence="1 2">M018</strain>
    </source>
</reference>
<accession>A0A7R7MZN6</accession>
<gene>
    <name evidence="1" type="ORF">MINTM018_42510</name>
</gene>
<dbReference type="Proteomes" id="UP000595205">
    <property type="component" value="Chromosome"/>
</dbReference>
<evidence type="ECO:0000313" key="2">
    <source>
        <dbReference type="Proteomes" id="UP000595205"/>
    </source>
</evidence>
<evidence type="ECO:0000313" key="1">
    <source>
        <dbReference type="EMBL" id="BCP01482.1"/>
    </source>
</evidence>
<name>A0A7R7MZN6_MYCIT</name>
<dbReference type="EMBL" id="AP024255">
    <property type="protein sequence ID" value="BCP01482.1"/>
    <property type="molecule type" value="Genomic_DNA"/>
</dbReference>
<dbReference type="AlphaFoldDB" id="A0A7R7MZN6"/>
<protein>
    <submittedName>
        <fullName evidence="1">Uncharacterized protein</fullName>
    </submittedName>
</protein>
<sequence>MCPGIPIDGSAAGMGGGSTIGGGAIGGGSTGAAAMGAGGSGGGAMGGAGGGGAYGPPAHTGSLGMLMQLKSAGPVGAPPMAYGPPWHCASPGIPAHRGSDGLVGRPGSGSSSGAAGVRAKPGAAFAGIVAPVVAVPKIDRATTVFVIVPRNLEAVTQVIVPPDTCGPGALRPRVIRSVCSIAAKSGSP</sequence>
<organism evidence="1 2">
    <name type="scientific">Mycobacterium intracellulare</name>
    <dbReference type="NCBI Taxonomy" id="1767"/>
    <lineage>
        <taxon>Bacteria</taxon>
        <taxon>Bacillati</taxon>
        <taxon>Actinomycetota</taxon>
        <taxon>Actinomycetes</taxon>
        <taxon>Mycobacteriales</taxon>
        <taxon>Mycobacteriaceae</taxon>
        <taxon>Mycobacterium</taxon>
        <taxon>Mycobacterium avium complex (MAC)</taxon>
    </lineage>
</organism>